<dbReference type="GO" id="GO:0000149">
    <property type="term" value="F:SNARE binding"/>
    <property type="evidence" value="ECO:0007669"/>
    <property type="project" value="TreeGrafter"/>
</dbReference>
<comment type="caution">
    <text evidence="11">The sequence shown here is derived from an EMBL/GenBank/DDBJ whole genome shotgun (WGS) entry which is preliminary data.</text>
</comment>
<dbReference type="InterPro" id="IPR014712">
    <property type="entry name" value="ANTH_dom_sf"/>
</dbReference>
<keyword evidence="7" id="KW-0168">Coated pit</keyword>
<evidence type="ECO:0000256" key="9">
    <source>
        <dbReference type="SAM" id="MobiDB-lite"/>
    </source>
</evidence>
<dbReference type="InterPro" id="IPR013809">
    <property type="entry name" value="ENTH"/>
</dbReference>
<dbReference type="GO" id="GO:0005546">
    <property type="term" value="F:phosphatidylinositol-4,5-bisphosphate binding"/>
    <property type="evidence" value="ECO:0007669"/>
    <property type="project" value="TreeGrafter"/>
</dbReference>
<evidence type="ECO:0000313" key="12">
    <source>
        <dbReference type="Proteomes" id="UP000283530"/>
    </source>
</evidence>
<keyword evidence="4" id="KW-0254">Endocytosis</keyword>
<dbReference type="InterPro" id="IPR045192">
    <property type="entry name" value="AP180-like"/>
</dbReference>
<reference evidence="11 12" key="1">
    <citation type="journal article" date="2019" name="Nat. Plants">
        <title>Stout camphor tree genome fills gaps in understanding of flowering plant genome evolution.</title>
        <authorList>
            <person name="Chaw S.M."/>
            <person name="Liu Y.C."/>
            <person name="Wu Y.W."/>
            <person name="Wang H.Y."/>
            <person name="Lin C.I."/>
            <person name="Wu C.S."/>
            <person name="Ke H.M."/>
            <person name="Chang L.Y."/>
            <person name="Hsu C.Y."/>
            <person name="Yang H.T."/>
            <person name="Sudianto E."/>
            <person name="Hsu M.H."/>
            <person name="Wu K.P."/>
            <person name="Wang L.N."/>
            <person name="Leebens-Mack J.H."/>
            <person name="Tsai I.J."/>
        </authorList>
    </citation>
    <scope>NUCLEOTIDE SEQUENCE [LARGE SCALE GENOMIC DNA]</scope>
    <source>
        <strain evidence="12">cv. Chaw 1501</strain>
        <tissue evidence="11">Young leaves</tissue>
    </source>
</reference>
<dbReference type="PANTHER" id="PTHR22951:SF19">
    <property type="entry name" value="OS08G0467300 PROTEIN"/>
    <property type="match status" value="1"/>
</dbReference>
<dbReference type="GO" id="GO:0005905">
    <property type="term" value="C:clathrin-coated pit"/>
    <property type="evidence" value="ECO:0007669"/>
    <property type="project" value="UniProtKB-SubCell"/>
</dbReference>
<dbReference type="CDD" id="cd16987">
    <property type="entry name" value="ANTH_N_AP180_plant"/>
    <property type="match status" value="1"/>
</dbReference>
<dbReference type="GO" id="GO:0030136">
    <property type="term" value="C:clathrin-coated vesicle"/>
    <property type="evidence" value="ECO:0007669"/>
    <property type="project" value="UniProtKB-SubCell"/>
</dbReference>
<dbReference type="InterPro" id="IPR008942">
    <property type="entry name" value="ENTH_VHS"/>
</dbReference>
<name>A0A443NLY7_9MAGN</name>
<dbReference type="Proteomes" id="UP000283530">
    <property type="component" value="Unassembled WGS sequence"/>
</dbReference>
<evidence type="ECO:0000256" key="4">
    <source>
        <dbReference type="ARBA" id="ARBA00022583"/>
    </source>
</evidence>
<dbReference type="EMBL" id="QPKB01000003">
    <property type="protein sequence ID" value="RWR79545.1"/>
    <property type="molecule type" value="Genomic_DNA"/>
</dbReference>
<keyword evidence="6" id="KW-0472">Membrane</keyword>
<keyword evidence="5" id="KW-0333">Golgi apparatus</keyword>
<accession>A0A443NLY7</accession>
<evidence type="ECO:0000256" key="6">
    <source>
        <dbReference type="ARBA" id="ARBA00023136"/>
    </source>
</evidence>
<dbReference type="STRING" id="337451.A0A443NLY7"/>
<dbReference type="GO" id="GO:0005545">
    <property type="term" value="F:1-phosphatidylinositol binding"/>
    <property type="evidence" value="ECO:0007669"/>
    <property type="project" value="InterPro"/>
</dbReference>
<evidence type="ECO:0000256" key="7">
    <source>
        <dbReference type="ARBA" id="ARBA00023176"/>
    </source>
</evidence>
<feature type="domain" description="ENTH" evidence="10">
    <location>
        <begin position="27"/>
        <end position="158"/>
    </location>
</feature>
<dbReference type="SUPFAM" id="SSF48464">
    <property type="entry name" value="ENTH/VHS domain"/>
    <property type="match status" value="1"/>
</dbReference>
<dbReference type="GO" id="GO:0072583">
    <property type="term" value="P:clathrin-dependent endocytosis"/>
    <property type="evidence" value="ECO:0007669"/>
    <property type="project" value="InterPro"/>
</dbReference>
<keyword evidence="12" id="KW-1185">Reference proteome</keyword>
<evidence type="ECO:0000259" key="10">
    <source>
        <dbReference type="PROSITE" id="PS50942"/>
    </source>
</evidence>
<dbReference type="AlphaFoldDB" id="A0A443NLY7"/>
<dbReference type="FunFam" id="1.25.40.90:FF:000027">
    <property type="entry name" value="Putative clathrin assembly protein"/>
    <property type="match status" value="1"/>
</dbReference>
<dbReference type="InterPro" id="IPR011417">
    <property type="entry name" value="ANTH_dom"/>
</dbReference>
<dbReference type="Gene3D" id="1.25.40.90">
    <property type="match status" value="1"/>
</dbReference>
<organism evidence="11 12">
    <name type="scientific">Cinnamomum micranthum f. kanehirae</name>
    <dbReference type="NCBI Taxonomy" id="337451"/>
    <lineage>
        <taxon>Eukaryota</taxon>
        <taxon>Viridiplantae</taxon>
        <taxon>Streptophyta</taxon>
        <taxon>Embryophyta</taxon>
        <taxon>Tracheophyta</taxon>
        <taxon>Spermatophyta</taxon>
        <taxon>Magnoliopsida</taxon>
        <taxon>Magnoliidae</taxon>
        <taxon>Laurales</taxon>
        <taxon>Lauraceae</taxon>
        <taxon>Cinnamomum</taxon>
    </lineage>
</organism>
<feature type="region of interest" description="Disordered" evidence="9">
    <location>
        <begin position="305"/>
        <end position="324"/>
    </location>
</feature>
<dbReference type="OrthoDB" id="682511at2759"/>
<dbReference type="PROSITE" id="PS50942">
    <property type="entry name" value="ENTH"/>
    <property type="match status" value="1"/>
</dbReference>
<dbReference type="Pfam" id="PF07651">
    <property type="entry name" value="ANTH"/>
    <property type="match status" value="1"/>
</dbReference>
<proteinExistence type="predicted"/>
<dbReference type="PANTHER" id="PTHR22951">
    <property type="entry name" value="CLATHRIN ASSEMBLY PROTEIN"/>
    <property type="match status" value="1"/>
</dbReference>
<evidence type="ECO:0000256" key="2">
    <source>
        <dbReference type="ARBA" id="ARBA00004555"/>
    </source>
</evidence>
<dbReference type="GO" id="GO:0005794">
    <property type="term" value="C:Golgi apparatus"/>
    <property type="evidence" value="ECO:0007669"/>
    <property type="project" value="UniProtKB-SubCell"/>
</dbReference>
<dbReference type="GO" id="GO:0006900">
    <property type="term" value="P:vesicle budding from membrane"/>
    <property type="evidence" value="ECO:0007669"/>
    <property type="project" value="TreeGrafter"/>
</dbReference>
<evidence type="ECO:0000313" key="11">
    <source>
        <dbReference type="EMBL" id="RWR79545.1"/>
    </source>
</evidence>
<comment type="subcellular location">
    <subcellularLocation>
        <location evidence="1">Cytoplasmic vesicle</location>
        <location evidence="1">Clathrin-coated vesicle</location>
    </subcellularLocation>
    <subcellularLocation>
        <location evidence="2">Golgi apparatus</location>
    </subcellularLocation>
    <subcellularLocation>
        <location evidence="3">Membrane</location>
        <location evidence="3">Clathrin-coated pit</location>
    </subcellularLocation>
</comment>
<evidence type="ECO:0000256" key="3">
    <source>
        <dbReference type="ARBA" id="ARBA00004600"/>
    </source>
</evidence>
<dbReference type="GO" id="GO:0032050">
    <property type="term" value="F:clathrin heavy chain binding"/>
    <property type="evidence" value="ECO:0007669"/>
    <property type="project" value="TreeGrafter"/>
</dbReference>
<dbReference type="Gene3D" id="1.20.58.150">
    <property type="entry name" value="ANTH domain"/>
    <property type="match status" value="1"/>
</dbReference>
<dbReference type="SUPFAM" id="SSF89009">
    <property type="entry name" value="GAT-like domain"/>
    <property type="match status" value="1"/>
</dbReference>
<dbReference type="InterPro" id="IPR048050">
    <property type="entry name" value="ANTH_N_plant"/>
</dbReference>
<gene>
    <name evidence="11" type="ORF">CKAN_00812200</name>
</gene>
<evidence type="ECO:0000256" key="1">
    <source>
        <dbReference type="ARBA" id="ARBA00004132"/>
    </source>
</evidence>
<keyword evidence="8" id="KW-0968">Cytoplasmic vesicle</keyword>
<protein>
    <submittedName>
        <fullName evidence="11">Putative clathrin assembly protein</fullName>
    </submittedName>
</protein>
<sequence length="356" mass="40327">MSMKLLQRASAAVKDKKSIYLAKVGRKKGFRNPDLEAAVIKTTSHDESFIDYKNAQRVFDWVRASPAFLKPLIWALTNRVDKTHNWVVALKSLLLLHVVFSTHIPATRMIGRLPFDLSAFHDRSSGPTKSSGYNAFIQAYFAFLDLHSTFLSYYREEEQQQQQQHEESQTLMKKSLLRLHRSQELLDLLLQIKPCTDGMEVGLVLEAMDCIVLEIFHVYNEIYDDVTSVVGMIASEATPEAVEALEILQKVAVQGSKVEGSMKVCREMGIVNARELPPIRRIREEDLCEAERRIVGNEDVGGVVEEKGESGEEAGGMKMEQHKGGGKWKEELRNVFGTTVTESWVVFNDELPVLWI</sequence>
<evidence type="ECO:0000256" key="5">
    <source>
        <dbReference type="ARBA" id="ARBA00023034"/>
    </source>
</evidence>
<evidence type="ECO:0000256" key="8">
    <source>
        <dbReference type="ARBA" id="ARBA00023329"/>
    </source>
</evidence>
<dbReference type="GO" id="GO:0048268">
    <property type="term" value="P:clathrin coat assembly"/>
    <property type="evidence" value="ECO:0007669"/>
    <property type="project" value="InterPro"/>
</dbReference>